<evidence type="ECO:0000256" key="4">
    <source>
        <dbReference type="ARBA" id="ARBA00022741"/>
    </source>
</evidence>
<dbReference type="GO" id="GO:0006790">
    <property type="term" value="P:sulfur compound metabolic process"/>
    <property type="evidence" value="ECO:0007669"/>
    <property type="project" value="InterPro"/>
</dbReference>
<dbReference type="PROSITE" id="PS51722">
    <property type="entry name" value="G_TR_2"/>
    <property type="match status" value="1"/>
</dbReference>
<evidence type="ECO:0000256" key="1">
    <source>
        <dbReference type="ARBA" id="ARBA00012391"/>
    </source>
</evidence>
<dbReference type="Proteomes" id="UP000276542">
    <property type="component" value="Unassembled WGS sequence"/>
</dbReference>
<dbReference type="InterPro" id="IPR054696">
    <property type="entry name" value="GTP-eEF1A_C"/>
</dbReference>
<dbReference type="RefSeq" id="WP_120059265.1">
    <property type="nucleotide sequence ID" value="NZ_QYRP01000002.1"/>
</dbReference>
<keyword evidence="5" id="KW-0067">ATP-binding</keyword>
<gene>
    <name evidence="8" type="ORF">D4739_03455</name>
</gene>
<dbReference type="InterPro" id="IPR011779">
    <property type="entry name" value="SO4_adenylTrfase_lsu"/>
</dbReference>
<dbReference type="InterPro" id="IPR027417">
    <property type="entry name" value="P-loop_NTPase"/>
</dbReference>
<dbReference type="Pfam" id="PF00009">
    <property type="entry name" value="GTP_EFTU"/>
    <property type="match status" value="1"/>
</dbReference>
<evidence type="ECO:0000313" key="9">
    <source>
        <dbReference type="Proteomes" id="UP000276542"/>
    </source>
</evidence>
<dbReference type="GO" id="GO:0003924">
    <property type="term" value="F:GTPase activity"/>
    <property type="evidence" value="ECO:0007669"/>
    <property type="project" value="InterPro"/>
</dbReference>
<dbReference type="CDD" id="cd03695">
    <property type="entry name" value="CysN_NodQ_II"/>
    <property type="match status" value="1"/>
</dbReference>
<dbReference type="EMBL" id="QYRP01000002">
    <property type="protein sequence ID" value="RJS45365.1"/>
    <property type="molecule type" value="Genomic_DNA"/>
</dbReference>
<dbReference type="CDD" id="cd04095">
    <property type="entry name" value="CysN_NoDQ_III"/>
    <property type="match status" value="1"/>
</dbReference>
<keyword evidence="2 8" id="KW-0808">Transferase</keyword>
<proteinExistence type="predicted"/>
<evidence type="ECO:0000256" key="5">
    <source>
        <dbReference type="ARBA" id="ARBA00022840"/>
    </source>
</evidence>
<dbReference type="InterPro" id="IPR000795">
    <property type="entry name" value="T_Tr_GTP-bd_dom"/>
</dbReference>
<organism evidence="8 9">
    <name type="scientific">Nocardioides cavernaquae</name>
    <dbReference type="NCBI Taxonomy" id="2321396"/>
    <lineage>
        <taxon>Bacteria</taxon>
        <taxon>Bacillati</taxon>
        <taxon>Actinomycetota</taxon>
        <taxon>Actinomycetes</taxon>
        <taxon>Propionibacteriales</taxon>
        <taxon>Nocardioidaceae</taxon>
        <taxon>Nocardioides</taxon>
    </lineage>
</organism>
<dbReference type="PROSITE" id="PS00301">
    <property type="entry name" value="G_TR_1"/>
    <property type="match status" value="1"/>
</dbReference>
<dbReference type="CDD" id="cd04166">
    <property type="entry name" value="CysN_ATPS"/>
    <property type="match status" value="1"/>
</dbReference>
<dbReference type="GO" id="GO:0005525">
    <property type="term" value="F:GTP binding"/>
    <property type="evidence" value="ECO:0007669"/>
    <property type="project" value="UniProtKB-KW"/>
</dbReference>
<dbReference type="InterPro" id="IPR044139">
    <property type="entry name" value="CysN_NoDQ_III"/>
</dbReference>
<name>A0A3A5H7J2_9ACTN</name>
<dbReference type="Pfam" id="PF22594">
    <property type="entry name" value="GTP-eEF1A_C"/>
    <property type="match status" value="1"/>
</dbReference>
<dbReference type="FunFam" id="3.40.50.300:FF:000119">
    <property type="entry name" value="Sulfate adenylyltransferase subunit 1"/>
    <property type="match status" value="1"/>
</dbReference>
<dbReference type="AlphaFoldDB" id="A0A3A5H7J2"/>
<dbReference type="Gene3D" id="2.40.30.10">
    <property type="entry name" value="Translation factors"/>
    <property type="match status" value="2"/>
</dbReference>
<dbReference type="SUPFAM" id="SSF50447">
    <property type="entry name" value="Translation proteins"/>
    <property type="match status" value="1"/>
</dbReference>
<keyword evidence="4" id="KW-0547">Nucleotide-binding</keyword>
<protein>
    <recommendedName>
        <fullName evidence="1">sulfate adenylyltransferase</fullName>
        <ecNumber evidence="1">2.7.7.4</ecNumber>
    </recommendedName>
</protein>
<accession>A0A3A5H7J2</accession>
<dbReference type="InterPro" id="IPR041757">
    <property type="entry name" value="CysN_GTP-bd"/>
</dbReference>
<sequence>MASTTEKPMDLLRFATAGSVDDGKSTLIGRLLLDSKSIFEDQLEAVEATSVSKGYDYTDLALLTDGLRSEREQGITIDVAYRYFATPSRKFIIADTPGHVQYTRNMVTGASTADLGLVLVDARQGLTEQSRRHAVILSLLRVPHLVLAVNKMDLVDFDEKVYKKIQDEFTAFATKLNIPDLEVIPISALSGDNVVNRSENMPWYQGPTLMHHLEHVHVASDRDLIDARFPVQYVVRPKSDEFHDYRGYGGMVAGGVLKKGDEVVVLPSGMTSRIAGIDLFDQEVDLAFPPMSVTVRLEDDVDVSRGDMIARVNNAPTASQDIDAMVCWMTTEPLRPKQKLAIKHTTRNGRALVKDIQYRLDVNTLHRDLETKELGVNEIGRVQLRTTVPLLVDPYSKNRTTGSFILIDEATGITVGAGMING</sequence>
<dbReference type="InterPro" id="IPR044138">
    <property type="entry name" value="CysN_II"/>
</dbReference>
<evidence type="ECO:0000256" key="6">
    <source>
        <dbReference type="ARBA" id="ARBA00023134"/>
    </source>
</evidence>
<dbReference type="OrthoDB" id="9804504at2"/>
<dbReference type="GO" id="GO:0004781">
    <property type="term" value="F:sulfate adenylyltransferase (ATP) activity"/>
    <property type="evidence" value="ECO:0007669"/>
    <property type="project" value="UniProtKB-EC"/>
</dbReference>
<keyword evidence="3 8" id="KW-0548">Nucleotidyltransferase</keyword>
<dbReference type="PANTHER" id="PTHR23115">
    <property type="entry name" value="TRANSLATION FACTOR"/>
    <property type="match status" value="1"/>
</dbReference>
<dbReference type="GO" id="GO:0005524">
    <property type="term" value="F:ATP binding"/>
    <property type="evidence" value="ECO:0007669"/>
    <property type="project" value="UniProtKB-KW"/>
</dbReference>
<dbReference type="SUPFAM" id="SSF52540">
    <property type="entry name" value="P-loop containing nucleoside triphosphate hydrolases"/>
    <property type="match status" value="1"/>
</dbReference>
<evidence type="ECO:0000313" key="8">
    <source>
        <dbReference type="EMBL" id="RJS45365.1"/>
    </source>
</evidence>
<evidence type="ECO:0000256" key="3">
    <source>
        <dbReference type="ARBA" id="ARBA00022695"/>
    </source>
</evidence>
<reference evidence="9" key="1">
    <citation type="submission" date="2018-09" db="EMBL/GenBank/DDBJ databases">
        <authorList>
            <person name="Zhu H."/>
        </authorList>
    </citation>
    <scope>NUCLEOTIDE SEQUENCE [LARGE SCALE GENOMIC DNA]</scope>
    <source>
        <strain evidence="9">K1W22B-1</strain>
    </source>
</reference>
<dbReference type="PRINTS" id="PR00315">
    <property type="entry name" value="ELONGATNFCT"/>
</dbReference>
<dbReference type="NCBIfam" id="TIGR02034">
    <property type="entry name" value="CysN"/>
    <property type="match status" value="1"/>
</dbReference>
<evidence type="ECO:0000256" key="2">
    <source>
        <dbReference type="ARBA" id="ARBA00022679"/>
    </source>
</evidence>
<dbReference type="SUPFAM" id="SSF50465">
    <property type="entry name" value="EF-Tu/eEF-1alpha/eIF2-gamma C-terminal domain"/>
    <property type="match status" value="1"/>
</dbReference>
<dbReference type="InterPro" id="IPR050100">
    <property type="entry name" value="TRAFAC_GTPase_members"/>
</dbReference>
<dbReference type="InterPro" id="IPR009001">
    <property type="entry name" value="Transl_elong_EF1A/Init_IF2_C"/>
</dbReference>
<comment type="caution">
    <text evidence="8">The sequence shown here is derived from an EMBL/GenBank/DDBJ whole genome shotgun (WGS) entry which is preliminary data.</text>
</comment>
<dbReference type="Gene3D" id="3.40.50.300">
    <property type="entry name" value="P-loop containing nucleotide triphosphate hydrolases"/>
    <property type="match status" value="1"/>
</dbReference>
<feature type="domain" description="Tr-type G" evidence="7">
    <location>
        <begin position="9"/>
        <end position="238"/>
    </location>
</feature>
<evidence type="ECO:0000259" key="7">
    <source>
        <dbReference type="PROSITE" id="PS51722"/>
    </source>
</evidence>
<dbReference type="InterPro" id="IPR009000">
    <property type="entry name" value="Transl_B-barrel_sf"/>
</dbReference>
<dbReference type="InterPro" id="IPR031157">
    <property type="entry name" value="G_TR_CS"/>
</dbReference>
<keyword evidence="6" id="KW-0342">GTP-binding</keyword>
<keyword evidence="9" id="KW-1185">Reference proteome</keyword>
<dbReference type="EC" id="2.7.7.4" evidence="1"/>